<feature type="domain" description="Retrovirus-related Pol polyprotein from transposon TNT 1-94-like beta-barrel" evidence="2">
    <location>
        <begin position="109"/>
        <end position="184"/>
    </location>
</feature>
<evidence type="ECO:0000256" key="1">
    <source>
        <dbReference type="SAM" id="SignalP"/>
    </source>
</evidence>
<evidence type="ECO:0000259" key="2">
    <source>
        <dbReference type="Pfam" id="PF22936"/>
    </source>
</evidence>
<name>A0AA39RIT0_ACESA</name>
<organism evidence="3 4">
    <name type="scientific">Acer saccharum</name>
    <name type="common">Sugar maple</name>
    <dbReference type="NCBI Taxonomy" id="4024"/>
    <lineage>
        <taxon>Eukaryota</taxon>
        <taxon>Viridiplantae</taxon>
        <taxon>Streptophyta</taxon>
        <taxon>Embryophyta</taxon>
        <taxon>Tracheophyta</taxon>
        <taxon>Spermatophyta</taxon>
        <taxon>Magnoliopsida</taxon>
        <taxon>eudicotyledons</taxon>
        <taxon>Gunneridae</taxon>
        <taxon>Pentapetalae</taxon>
        <taxon>rosids</taxon>
        <taxon>malvids</taxon>
        <taxon>Sapindales</taxon>
        <taxon>Sapindaceae</taxon>
        <taxon>Hippocastanoideae</taxon>
        <taxon>Acereae</taxon>
        <taxon>Acer</taxon>
    </lineage>
</organism>
<dbReference type="InterPro" id="IPR054722">
    <property type="entry name" value="PolX-like_BBD"/>
</dbReference>
<feature type="chain" id="PRO_5041341454" description="Retrovirus-related Pol polyprotein from transposon TNT 1-94-like beta-barrel domain-containing protein" evidence="1">
    <location>
        <begin position="18"/>
        <end position="241"/>
    </location>
</feature>
<reference evidence="3" key="2">
    <citation type="submission" date="2023-06" db="EMBL/GenBank/DDBJ databases">
        <authorList>
            <person name="Swenson N.G."/>
            <person name="Wegrzyn J.L."/>
            <person name="Mcevoy S.L."/>
        </authorList>
    </citation>
    <scope>NUCLEOTIDE SEQUENCE</scope>
    <source>
        <strain evidence="3">NS2018</strain>
        <tissue evidence="3">Leaf</tissue>
    </source>
</reference>
<evidence type="ECO:0000313" key="4">
    <source>
        <dbReference type="Proteomes" id="UP001168877"/>
    </source>
</evidence>
<protein>
    <recommendedName>
        <fullName evidence="2">Retrovirus-related Pol polyprotein from transposon TNT 1-94-like beta-barrel domain-containing protein</fullName>
    </recommendedName>
</protein>
<dbReference type="Pfam" id="PF22936">
    <property type="entry name" value="Pol_BBD"/>
    <property type="match status" value="1"/>
</dbReference>
<proteinExistence type="predicted"/>
<accession>A0AA39RIT0</accession>
<dbReference type="Proteomes" id="UP001168877">
    <property type="component" value="Unassembled WGS sequence"/>
</dbReference>
<evidence type="ECO:0000313" key="3">
    <source>
        <dbReference type="EMBL" id="KAK0574745.1"/>
    </source>
</evidence>
<comment type="caution">
    <text evidence="3">The sequence shown here is derived from an EMBL/GenBank/DDBJ whole genome shotgun (WGS) entry which is preliminary data.</text>
</comment>
<dbReference type="EMBL" id="JAUESC010000387">
    <property type="protein sequence ID" value="KAK0574745.1"/>
    <property type="molecule type" value="Genomic_DNA"/>
</dbReference>
<keyword evidence="4" id="KW-1185">Reference proteome</keyword>
<feature type="signal peptide" evidence="1">
    <location>
        <begin position="1"/>
        <end position="17"/>
    </location>
</feature>
<sequence length="241" mass="26684">MELLCVMFWSMWWRCNQVIHHAAARCEEDILCWAIDFVSDFQAVYVTTVGSVVPRQSMHVLWKNPTQGWFKGNTDAATRAQVEVDGGDVTATAVRRLSNDGKCASSSLWYIDSMVSNHMTSSLAPFANVKPYVGNMQIRTVNGETLPIKSVGDIPYTLPLTNVFHALDLTSFLIFVGQLVDENCNVSFSKSGCVVQDQDSGKVIGKGPKCGRLFSLSLPNYPRNKNLFSFFSLTSSSSSKM</sequence>
<keyword evidence="1" id="KW-0732">Signal</keyword>
<gene>
    <name evidence="3" type="ORF">LWI29_028369</name>
</gene>
<dbReference type="AlphaFoldDB" id="A0AA39RIT0"/>
<reference evidence="3" key="1">
    <citation type="journal article" date="2022" name="Plant J.">
        <title>Strategies of tolerance reflected in two North American maple genomes.</title>
        <authorList>
            <person name="McEvoy S.L."/>
            <person name="Sezen U.U."/>
            <person name="Trouern-Trend A."/>
            <person name="McMahon S.M."/>
            <person name="Schaberg P.G."/>
            <person name="Yang J."/>
            <person name="Wegrzyn J.L."/>
            <person name="Swenson N.G."/>
        </authorList>
    </citation>
    <scope>NUCLEOTIDE SEQUENCE</scope>
    <source>
        <strain evidence="3">NS2018</strain>
    </source>
</reference>